<sequence length="160" mass="18932">MNNVYYLNWNRLVTFLIPKVLRKPLLLALIHSAVLPLKVNYSAFLSFKKNAEYKVKHNGQVVYLEKMLNDKFDKNLRRIQVENSKPNVPLWLYHVEDGKPVFTYHIADGKPVHFFSKGAHYNAFDFTVSIPNDLIDFEFQIQAQINYYKLFSKNYKIKTE</sequence>
<evidence type="ECO:0000313" key="3">
    <source>
        <dbReference type="Proteomes" id="UP000255024"/>
    </source>
</evidence>
<dbReference type="AlphaFoldDB" id="A0A378U4G4"/>
<keyword evidence="1" id="KW-0472">Membrane</keyword>
<dbReference type="Proteomes" id="UP000255024">
    <property type="component" value="Unassembled WGS sequence"/>
</dbReference>
<accession>A0A378U4G4</accession>
<evidence type="ECO:0000256" key="1">
    <source>
        <dbReference type="SAM" id="Phobius"/>
    </source>
</evidence>
<keyword evidence="1" id="KW-1133">Transmembrane helix</keyword>
<gene>
    <name evidence="2" type="ORF">NCTC11179_03718</name>
</gene>
<keyword evidence="3" id="KW-1185">Reference proteome</keyword>
<evidence type="ECO:0000313" key="2">
    <source>
        <dbReference type="EMBL" id="STZ70185.1"/>
    </source>
</evidence>
<proteinExistence type="predicted"/>
<reference evidence="2 3" key="1">
    <citation type="submission" date="2018-06" db="EMBL/GenBank/DDBJ databases">
        <authorList>
            <consortium name="Pathogen Informatics"/>
            <person name="Doyle S."/>
        </authorList>
    </citation>
    <scope>NUCLEOTIDE SEQUENCE [LARGE SCALE GENOMIC DNA]</scope>
    <source>
        <strain evidence="2 3">NCTC11179</strain>
    </source>
</reference>
<dbReference type="RefSeq" id="WP_115092725.1">
    <property type="nucleotide sequence ID" value="NZ_CP068107.1"/>
</dbReference>
<protein>
    <submittedName>
        <fullName evidence="2">Uncharacterized protein</fullName>
    </submittedName>
</protein>
<organism evidence="2 3">
    <name type="scientific">Myroides odoratus</name>
    <name type="common">Flavobacterium odoratum</name>
    <dbReference type="NCBI Taxonomy" id="256"/>
    <lineage>
        <taxon>Bacteria</taxon>
        <taxon>Pseudomonadati</taxon>
        <taxon>Bacteroidota</taxon>
        <taxon>Flavobacteriia</taxon>
        <taxon>Flavobacteriales</taxon>
        <taxon>Flavobacteriaceae</taxon>
        <taxon>Myroides</taxon>
    </lineage>
</organism>
<dbReference type="EMBL" id="UGQL01000002">
    <property type="protein sequence ID" value="STZ70185.1"/>
    <property type="molecule type" value="Genomic_DNA"/>
</dbReference>
<name>A0A378U4G4_MYROD</name>
<feature type="transmembrane region" description="Helical" evidence="1">
    <location>
        <begin position="25"/>
        <end position="47"/>
    </location>
</feature>
<keyword evidence="1" id="KW-0812">Transmembrane</keyword>